<name>A0A3P6R6A0_ANISI</name>
<evidence type="ECO:0000256" key="2">
    <source>
        <dbReference type="ARBA" id="ARBA00022840"/>
    </source>
</evidence>
<accession>A0A3P6R6A0</accession>
<keyword evidence="2" id="KW-0067">ATP-binding</keyword>
<dbReference type="InterPro" id="IPR027417">
    <property type="entry name" value="P-loop_NTPase"/>
</dbReference>
<dbReference type="GO" id="GO:0005524">
    <property type="term" value="F:ATP binding"/>
    <property type="evidence" value="ECO:0007669"/>
    <property type="project" value="UniProtKB-KW"/>
</dbReference>
<dbReference type="AlphaFoldDB" id="A0A3P6R6A0"/>
<dbReference type="PANTHER" id="PTHR48103">
    <property type="entry name" value="MIDASIN-RELATED"/>
    <property type="match status" value="1"/>
</dbReference>
<keyword evidence="4" id="KW-1185">Reference proteome</keyword>
<organism evidence="3 4">
    <name type="scientific">Anisakis simplex</name>
    <name type="common">Herring worm</name>
    <dbReference type="NCBI Taxonomy" id="6269"/>
    <lineage>
        <taxon>Eukaryota</taxon>
        <taxon>Metazoa</taxon>
        <taxon>Ecdysozoa</taxon>
        <taxon>Nematoda</taxon>
        <taxon>Chromadorea</taxon>
        <taxon>Rhabditida</taxon>
        <taxon>Spirurina</taxon>
        <taxon>Ascaridomorpha</taxon>
        <taxon>Ascaridoidea</taxon>
        <taxon>Anisakidae</taxon>
        <taxon>Anisakis</taxon>
        <taxon>Anisakis simplex complex</taxon>
    </lineage>
</organism>
<evidence type="ECO:0000256" key="1">
    <source>
        <dbReference type="ARBA" id="ARBA00022741"/>
    </source>
</evidence>
<dbReference type="GO" id="GO:0030687">
    <property type="term" value="C:preribosome, large subunit precursor"/>
    <property type="evidence" value="ECO:0007669"/>
    <property type="project" value="TreeGrafter"/>
</dbReference>
<evidence type="ECO:0000313" key="4">
    <source>
        <dbReference type="Proteomes" id="UP000267096"/>
    </source>
</evidence>
<reference evidence="3 4" key="1">
    <citation type="submission" date="2018-11" db="EMBL/GenBank/DDBJ databases">
        <authorList>
            <consortium name="Pathogen Informatics"/>
        </authorList>
    </citation>
    <scope>NUCLEOTIDE SEQUENCE [LARGE SCALE GENOMIC DNA]</scope>
</reference>
<keyword evidence="1" id="KW-0547">Nucleotide-binding</keyword>
<dbReference type="GO" id="GO:0000027">
    <property type="term" value="P:ribosomal large subunit assembly"/>
    <property type="evidence" value="ECO:0007669"/>
    <property type="project" value="TreeGrafter"/>
</dbReference>
<evidence type="ECO:0000313" key="3">
    <source>
        <dbReference type="EMBL" id="VDK40384.1"/>
    </source>
</evidence>
<proteinExistence type="predicted"/>
<dbReference type="Proteomes" id="UP000267096">
    <property type="component" value="Unassembled WGS sequence"/>
</dbReference>
<dbReference type="GO" id="GO:0005634">
    <property type="term" value="C:nucleus"/>
    <property type="evidence" value="ECO:0007669"/>
    <property type="project" value="TreeGrafter"/>
</dbReference>
<dbReference type="OrthoDB" id="5920652at2759"/>
<dbReference type="GO" id="GO:0000055">
    <property type="term" value="P:ribosomal large subunit export from nucleus"/>
    <property type="evidence" value="ECO:0007669"/>
    <property type="project" value="TreeGrafter"/>
</dbReference>
<sequence length="92" mass="10537">MFSAAVLDRLNTCLESNGELLLSERGDCEEPIKAHPNFRVFFTMDEANGTISRAMRNRSIELFVLPEQNAWNRRILDVIVSNSDNFSVIDKF</sequence>
<dbReference type="PANTHER" id="PTHR48103:SF2">
    <property type="entry name" value="MIDASIN"/>
    <property type="match status" value="1"/>
</dbReference>
<dbReference type="Gene3D" id="3.40.50.300">
    <property type="entry name" value="P-loop containing nucleotide triphosphate hydrolases"/>
    <property type="match status" value="1"/>
</dbReference>
<gene>
    <name evidence="3" type="ORF">ASIM_LOCUS9559</name>
</gene>
<dbReference type="EMBL" id="UYRR01029708">
    <property type="protein sequence ID" value="VDK40384.1"/>
    <property type="molecule type" value="Genomic_DNA"/>
</dbReference>
<protein>
    <submittedName>
        <fullName evidence="3">Uncharacterized protein</fullName>
    </submittedName>
</protein>